<evidence type="ECO:0000256" key="7">
    <source>
        <dbReference type="RuleBase" id="RU363032"/>
    </source>
</evidence>
<dbReference type="InterPro" id="IPR035906">
    <property type="entry name" value="MetI-like_sf"/>
</dbReference>
<dbReference type="Proteomes" id="UP001501510">
    <property type="component" value="Unassembled WGS sequence"/>
</dbReference>
<dbReference type="InterPro" id="IPR045621">
    <property type="entry name" value="BPD_transp_1_N"/>
</dbReference>
<dbReference type="RefSeq" id="WP_343761976.1">
    <property type="nucleotide sequence ID" value="NZ_BAAACG010000010.1"/>
</dbReference>
<keyword evidence="10" id="KW-1185">Reference proteome</keyword>
<accession>A0ABP3UXP5</accession>
<feature type="transmembrane region" description="Helical" evidence="7">
    <location>
        <begin position="134"/>
        <end position="157"/>
    </location>
</feature>
<dbReference type="Pfam" id="PF19300">
    <property type="entry name" value="BPD_transp_1_N"/>
    <property type="match status" value="1"/>
</dbReference>
<comment type="subcellular location">
    <subcellularLocation>
        <location evidence="1 7">Cell membrane</location>
        <topology evidence="1 7">Multi-pass membrane protein</topology>
    </subcellularLocation>
</comment>
<dbReference type="EMBL" id="BAAACG010000010">
    <property type="protein sequence ID" value="GAA0742427.1"/>
    <property type="molecule type" value="Genomic_DNA"/>
</dbReference>
<proteinExistence type="inferred from homology"/>
<dbReference type="CDD" id="cd06261">
    <property type="entry name" value="TM_PBP2"/>
    <property type="match status" value="1"/>
</dbReference>
<evidence type="ECO:0000256" key="6">
    <source>
        <dbReference type="ARBA" id="ARBA00023136"/>
    </source>
</evidence>
<evidence type="ECO:0000313" key="10">
    <source>
        <dbReference type="Proteomes" id="UP001501510"/>
    </source>
</evidence>
<protein>
    <submittedName>
        <fullName evidence="9">ABC transporter permease</fullName>
    </submittedName>
</protein>
<dbReference type="Pfam" id="PF00528">
    <property type="entry name" value="BPD_transp_1"/>
    <property type="match status" value="1"/>
</dbReference>
<keyword evidence="6 7" id="KW-0472">Membrane</keyword>
<name>A0ABP3UXP5_9CLOT</name>
<dbReference type="PROSITE" id="PS50928">
    <property type="entry name" value="ABC_TM1"/>
    <property type="match status" value="1"/>
</dbReference>
<evidence type="ECO:0000256" key="2">
    <source>
        <dbReference type="ARBA" id="ARBA00022448"/>
    </source>
</evidence>
<keyword evidence="5 7" id="KW-1133">Transmembrane helix</keyword>
<gene>
    <name evidence="9" type="ORF">GCM10008906_24940</name>
</gene>
<feature type="domain" description="ABC transmembrane type-1" evidence="8">
    <location>
        <begin position="95"/>
        <end position="304"/>
    </location>
</feature>
<dbReference type="PANTHER" id="PTHR43163">
    <property type="entry name" value="DIPEPTIDE TRANSPORT SYSTEM PERMEASE PROTEIN DPPB-RELATED"/>
    <property type="match status" value="1"/>
</dbReference>
<comment type="similarity">
    <text evidence="7">Belongs to the binding-protein-dependent transport system permease family.</text>
</comment>
<keyword evidence="4 7" id="KW-0812">Transmembrane</keyword>
<dbReference type="InterPro" id="IPR000515">
    <property type="entry name" value="MetI-like"/>
</dbReference>
<feature type="transmembrane region" description="Helical" evidence="7">
    <location>
        <begin position="285"/>
        <end position="307"/>
    </location>
</feature>
<evidence type="ECO:0000256" key="1">
    <source>
        <dbReference type="ARBA" id="ARBA00004651"/>
    </source>
</evidence>
<comment type="caution">
    <text evidence="9">The sequence shown here is derived from an EMBL/GenBank/DDBJ whole genome shotgun (WGS) entry which is preliminary data.</text>
</comment>
<reference evidence="10" key="1">
    <citation type="journal article" date="2019" name="Int. J. Syst. Evol. Microbiol.">
        <title>The Global Catalogue of Microorganisms (GCM) 10K type strain sequencing project: providing services to taxonomists for standard genome sequencing and annotation.</title>
        <authorList>
            <consortium name="The Broad Institute Genomics Platform"/>
            <consortium name="The Broad Institute Genome Sequencing Center for Infectious Disease"/>
            <person name="Wu L."/>
            <person name="Ma J."/>
        </authorList>
    </citation>
    <scope>NUCLEOTIDE SEQUENCE [LARGE SCALE GENOMIC DNA]</scope>
    <source>
        <strain evidence="10">JCM 1407</strain>
    </source>
</reference>
<dbReference type="Gene3D" id="1.10.3720.10">
    <property type="entry name" value="MetI-like"/>
    <property type="match status" value="1"/>
</dbReference>
<keyword evidence="2 7" id="KW-0813">Transport</keyword>
<dbReference type="PANTHER" id="PTHR43163:SF3">
    <property type="entry name" value="PEPTIDE ABC TRANSPORTER PERMEASE PROTEIN"/>
    <property type="match status" value="1"/>
</dbReference>
<evidence type="ECO:0000256" key="4">
    <source>
        <dbReference type="ARBA" id="ARBA00022692"/>
    </source>
</evidence>
<organism evidence="9 10">
    <name type="scientific">Clostridium oceanicum</name>
    <dbReference type="NCBI Taxonomy" id="1543"/>
    <lineage>
        <taxon>Bacteria</taxon>
        <taxon>Bacillati</taxon>
        <taxon>Bacillota</taxon>
        <taxon>Clostridia</taxon>
        <taxon>Eubacteriales</taxon>
        <taxon>Clostridiaceae</taxon>
        <taxon>Clostridium</taxon>
    </lineage>
</organism>
<evidence type="ECO:0000313" key="9">
    <source>
        <dbReference type="EMBL" id="GAA0742427.1"/>
    </source>
</evidence>
<evidence type="ECO:0000256" key="3">
    <source>
        <dbReference type="ARBA" id="ARBA00022475"/>
    </source>
</evidence>
<evidence type="ECO:0000256" key="5">
    <source>
        <dbReference type="ARBA" id="ARBA00022989"/>
    </source>
</evidence>
<feature type="transmembrane region" description="Helical" evidence="7">
    <location>
        <begin position="177"/>
        <end position="196"/>
    </location>
</feature>
<feature type="transmembrane region" description="Helical" evidence="7">
    <location>
        <begin position="12"/>
        <end position="30"/>
    </location>
</feature>
<feature type="transmembrane region" description="Helical" evidence="7">
    <location>
        <begin position="235"/>
        <end position="257"/>
    </location>
</feature>
<evidence type="ECO:0000259" key="8">
    <source>
        <dbReference type="PROSITE" id="PS50928"/>
    </source>
</evidence>
<feature type="transmembrane region" description="Helical" evidence="7">
    <location>
        <begin position="99"/>
        <end position="122"/>
    </location>
</feature>
<dbReference type="SUPFAM" id="SSF161098">
    <property type="entry name" value="MetI-like"/>
    <property type="match status" value="1"/>
</dbReference>
<keyword evidence="3" id="KW-1003">Cell membrane</keyword>
<sequence length="314" mass="35093">MSKYILKRLANMVIVILVVMVLSFLVTHIMPGDPVRMMLGDLAGEKQIADMKSQLGLDKNIFVQFFSWIGNVFKGDFGQSIFLHQPVKKVIFSRVEPTFFLALIGEFIGIFVGIPLGIIAAIKHKTWVDESVMGIALLGVSIPSFWLSLIFILIFGVDLRWFPVCGYKQISEVGMGFIKYLILPGIILGIMQIGLISRMTRSSMLDVLNEDYIRTARCKGIPQKIVIFRHALKNAMIPIITVIGFSMATLLGGTWVIETVFNIPGTGSLAISSIMKRDYPVIQGSIIFTALIYVIVNLITDISYIFVNPRIREK</sequence>